<organism evidence="1 2">
    <name type="scientific">Dioscorea alata</name>
    <name type="common">Purple yam</name>
    <dbReference type="NCBI Taxonomy" id="55571"/>
    <lineage>
        <taxon>Eukaryota</taxon>
        <taxon>Viridiplantae</taxon>
        <taxon>Streptophyta</taxon>
        <taxon>Embryophyta</taxon>
        <taxon>Tracheophyta</taxon>
        <taxon>Spermatophyta</taxon>
        <taxon>Magnoliopsida</taxon>
        <taxon>Liliopsida</taxon>
        <taxon>Dioscoreales</taxon>
        <taxon>Dioscoreaceae</taxon>
        <taxon>Dioscorea</taxon>
    </lineage>
</organism>
<name>A0ACB7VZF6_DIOAL</name>
<evidence type="ECO:0000313" key="2">
    <source>
        <dbReference type="Proteomes" id="UP000827976"/>
    </source>
</evidence>
<proteinExistence type="predicted"/>
<comment type="caution">
    <text evidence="1">The sequence shown here is derived from an EMBL/GenBank/DDBJ whole genome shotgun (WGS) entry which is preliminary data.</text>
</comment>
<evidence type="ECO:0000313" key="1">
    <source>
        <dbReference type="EMBL" id="KAH7680618.1"/>
    </source>
</evidence>
<dbReference type="EMBL" id="CM037015">
    <property type="protein sequence ID" value="KAH7680618.1"/>
    <property type="molecule type" value="Genomic_DNA"/>
</dbReference>
<protein>
    <submittedName>
        <fullName evidence="1">IQ motif EF-hand binding site domain-containing protein</fullName>
    </submittedName>
</protein>
<accession>A0ACB7VZF6</accession>
<sequence length="598" mass="66259">MEVETVVMAHFDTSTPAFPRSVDARFVSGTEIEASMVVDVPAALRLEAPKNIGGCDGTLESKTSEVMMMDGSEVKAATKVQKVYRSYRTRRRLADSAVVVEELWWQAIDYVRLNHSTVSFFNYLKPETAISRWNRVSLNASKVGNGLSKDERALKLAFQHWIEAIDPRHRYGHNLHCYFDEWCSSKAGQPFFYWLDLGEGRNVDIKECPRAVLKQQCIKYLGRLEREQYEYVPIDGKIVHKLTGELLHTSKDSGGGKWIFVMSTSKKLYAGEKKKGMFHHSSFLAGGATLAAGRLTAENGVLKCIWAYSGHYRPTEENLNNFLSFLSENGVNIGEVQIPSSSNEDYYDDSTKQIPSSSNEDYYDDSTKQDQPEKITRSSPISRPPQLIVPVNNVMVDQIIATEVPQNDKDADEKERKGSIERTLSGGLQSPVTEVPRKEILKRIESKGKSRSYQLGHQLSLKWCTGAGPRIGCVADYPVELRVQALEFVNLSPRDPSPLSYRCLGSYMSPSRSLGTPLLSSHSLGTPQSSSHSLGTPKSNFLAAVAAANAAANAVTEDDHHDSLETPQSNSPPPPPPPAAAANANAVTEDDHHGYEKF</sequence>
<keyword evidence="2" id="KW-1185">Reference proteome</keyword>
<gene>
    <name evidence="1" type="ORF">IHE45_05G004500</name>
</gene>
<dbReference type="Proteomes" id="UP000827976">
    <property type="component" value="Chromosome 5"/>
</dbReference>
<reference evidence="2" key="1">
    <citation type="journal article" date="2022" name="Nat. Commun.">
        <title>Chromosome evolution and the genetic basis of agronomically important traits in greater yam.</title>
        <authorList>
            <person name="Bredeson J.V."/>
            <person name="Lyons J.B."/>
            <person name="Oniyinde I.O."/>
            <person name="Okereke N.R."/>
            <person name="Kolade O."/>
            <person name="Nnabue I."/>
            <person name="Nwadili C.O."/>
            <person name="Hribova E."/>
            <person name="Parker M."/>
            <person name="Nwogha J."/>
            <person name="Shu S."/>
            <person name="Carlson J."/>
            <person name="Kariba R."/>
            <person name="Muthemba S."/>
            <person name="Knop K."/>
            <person name="Barton G.J."/>
            <person name="Sherwood A.V."/>
            <person name="Lopez-Montes A."/>
            <person name="Asiedu R."/>
            <person name="Jamnadass R."/>
            <person name="Muchugi A."/>
            <person name="Goodstein D."/>
            <person name="Egesi C.N."/>
            <person name="Featherston J."/>
            <person name="Asfaw A."/>
            <person name="Simpson G.G."/>
            <person name="Dolezel J."/>
            <person name="Hendre P.S."/>
            <person name="Van Deynze A."/>
            <person name="Kumar P.L."/>
            <person name="Obidiegwu J.E."/>
            <person name="Bhattacharjee R."/>
            <person name="Rokhsar D.S."/>
        </authorList>
    </citation>
    <scope>NUCLEOTIDE SEQUENCE [LARGE SCALE GENOMIC DNA]</scope>
    <source>
        <strain evidence="2">cv. TDa95/00328</strain>
    </source>
</reference>